<organism evidence="2 3">
    <name type="scientific">Anopheles albimanus</name>
    <name type="common">New world malaria mosquito</name>
    <dbReference type="NCBI Taxonomy" id="7167"/>
    <lineage>
        <taxon>Eukaryota</taxon>
        <taxon>Metazoa</taxon>
        <taxon>Ecdysozoa</taxon>
        <taxon>Arthropoda</taxon>
        <taxon>Hexapoda</taxon>
        <taxon>Insecta</taxon>
        <taxon>Pterygota</taxon>
        <taxon>Neoptera</taxon>
        <taxon>Endopterygota</taxon>
        <taxon>Diptera</taxon>
        <taxon>Nematocera</taxon>
        <taxon>Culicoidea</taxon>
        <taxon>Culicidae</taxon>
        <taxon>Anophelinae</taxon>
        <taxon>Anopheles</taxon>
    </lineage>
</organism>
<feature type="compositionally biased region" description="Polar residues" evidence="1">
    <location>
        <begin position="19"/>
        <end position="29"/>
    </location>
</feature>
<evidence type="ECO:0000313" key="2">
    <source>
        <dbReference type="EnsemblMetazoa" id="AALB007744-PA"/>
    </source>
</evidence>
<proteinExistence type="predicted"/>
<dbReference type="GO" id="GO:0008270">
    <property type="term" value="F:zinc ion binding"/>
    <property type="evidence" value="ECO:0007669"/>
    <property type="project" value="InterPro"/>
</dbReference>
<dbReference type="PROSITE" id="PS50158">
    <property type="entry name" value="ZF_CCHC"/>
    <property type="match status" value="1"/>
</dbReference>
<feature type="region of interest" description="Disordered" evidence="1">
    <location>
        <begin position="175"/>
        <end position="206"/>
    </location>
</feature>
<reference evidence="2" key="2">
    <citation type="submission" date="2022-08" db="UniProtKB">
        <authorList>
            <consortium name="EnsemblMetazoa"/>
        </authorList>
    </citation>
    <scope>IDENTIFICATION</scope>
    <source>
        <strain evidence="2">STECLA/ALBI9_A</strain>
    </source>
</reference>
<dbReference type="Proteomes" id="UP000069272">
    <property type="component" value="Chromosome X"/>
</dbReference>
<dbReference type="AlphaFoldDB" id="A0A182FMI4"/>
<dbReference type="InterPro" id="IPR001878">
    <property type="entry name" value="Znf_CCHC"/>
</dbReference>
<feature type="region of interest" description="Disordered" evidence="1">
    <location>
        <begin position="1"/>
        <end position="37"/>
    </location>
</feature>
<dbReference type="SUPFAM" id="SSF57756">
    <property type="entry name" value="Retrovirus zinc finger-like domains"/>
    <property type="match status" value="1"/>
</dbReference>
<feature type="compositionally biased region" description="Basic and acidic residues" evidence="1">
    <location>
        <begin position="1"/>
        <end position="18"/>
    </location>
</feature>
<feature type="compositionally biased region" description="Low complexity" evidence="1">
    <location>
        <begin position="184"/>
        <end position="206"/>
    </location>
</feature>
<accession>A0A182FMI4</accession>
<dbReference type="InterPro" id="IPR036875">
    <property type="entry name" value="Znf_CCHC_sf"/>
</dbReference>
<dbReference type="GO" id="GO:0003676">
    <property type="term" value="F:nucleic acid binding"/>
    <property type="evidence" value="ECO:0007669"/>
    <property type="project" value="InterPro"/>
</dbReference>
<evidence type="ECO:0000256" key="1">
    <source>
        <dbReference type="SAM" id="MobiDB-lite"/>
    </source>
</evidence>
<dbReference type="VEuPathDB" id="VectorBase:AALB007744"/>
<protein>
    <submittedName>
        <fullName evidence="2">Uncharacterized protein</fullName>
    </submittedName>
</protein>
<evidence type="ECO:0000313" key="3">
    <source>
        <dbReference type="Proteomes" id="UP000069272"/>
    </source>
</evidence>
<name>A0A182FMI4_ANOAL</name>
<reference evidence="2 3" key="1">
    <citation type="journal article" date="2017" name="G3 (Bethesda)">
        <title>The Physical Genome Mapping of Anopheles albimanus Corrected Scaffold Misassemblies and Identified Interarm Rearrangements in Genus Anopheles.</title>
        <authorList>
            <person name="Artemov G.N."/>
            <person name="Peery A.N."/>
            <person name="Jiang X."/>
            <person name="Tu Z."/>
            <person name="Stegniy V.N."/>
            <person name="Sharakhova M.V."/>
            <person name="Sharakhov I.V."/>
        </authorList>
    </citation>
    <scope>NUCLEOTIDE SEQUENCE [LARGE SCALE GENOMIC DNA]</scope>
    <source>
        <strain evidence="2 3">ALBI9_A</strain>
    </source>
</reference>
<dbReference type="EnsemblMetazoa" id="AALB007744-RA">
    <property type="protein sequence ID" value="AALB007744-PA"/>
    <property type="gene ID" value="AALB007744"/>
</dbReference>
<keyword evidence="3" id="KW-1185">Reference proteome</keyword>
<sequence>MGRRDFAEAKRLQKEQKEWQQTNSQNQPSAEGKKAPRKLMPRLDIVRIVPVTGKSYLDSCAPVRQDDKANAVISVVTMNAKEHLLAAIKRSANTEEGKIIIASATKLLDPLPKELQRCYRCLERGHPARDCIGELSVRCGQKGYKSLKYVAEMPLIYTFTDCDISSFRSAPPVQRKRSGRLVPSTSSSLMRSWSMSVSVEPSSRKA</sequence>